<dbReference type="AlphaFoldDB" id="A0A1J1INC7"/>
<accession>A0A1J1INC7</accession>
<organism evidence="1 2">
    <name type="scientific">Clunio marinus</name>
    <dbReference type="NCBI Taxonomy" id="568069"/>
    <lineage>
        <taxon>Eukaryota</taxon>
        <taxon>Metazoa</taxon>
        <taxon>Ecdysozoa</taxon>
        <taxon>Arthropoda</taxon>
        <taxon>Hexapoda</taxon>
        <taxon>Insecta</taxon>
        <taxon>Pterygota</taxon>
        <taxon>Neoptera</taxon>
        <taxon>Endopterygota</taxon>
        <taxon>Diptera</taxon>
        <taxon>Nematocera</taxon>
        <taxon>Chironomoidea</taxon>
        <taxon>Chironomidae</taxon>
        <taxon>Clunio</taxon>
    </lineage>
</organism>
<proteinExistence type="predicted"/>
<protein>
    <submittedName>
        <fullName evidence="1">CLUMA_CG014949, isoform A</fullName>
    </submittedName>
</protein>
<name>A0A1J1INC7_9DIPT</name>
<evidence type="ECO:0000313" key="2">
    <source>
        <dbReference type="Proteomes" id="UP000183832"/>
    </source>
</evidence>
<dbReference type="EMBL" id="CVRI01000056">
    <property type="protein sequence ID" value="CRL01733.1"/>
    <property type="molecule type" value="Genomic_DNA"/>
</dbReference>
<gene>
    <name evidence="1" type="ORF">CLUMA_CG014949</name>
</gene>
<evidence type="ECO:0000313" key="1">
    <source>
        <dbReference type="EMBL" id="CRL01733.1"/>
    </source>
</evidence>
<reference evidence="1 2" key="1">
    <citation type="submission" date="2015-04" db="EMBL/GenBank/DDBJ databases">
        <authorList>
            <person name="Syromyatnikov M.Y."/>
            <person name="Popov V.N."/>
        </authorList>
    </citation>
    <scope>NUCLEOTIDE SEQUENCE [LARGE SCALE GENOMIC DNA]</scope>
</reference>
<dbReference type="Proteomes" id="UP000183832">
    <property type="component" value="Unassembled WGS sequence"/>
</dbReference>
<keyword evidence="2" id="KW-1185">Reference proteome</keyword>
<sequence length="79" mass="9410">MYHWVIPKPLILVYCSCALLDSPHSLHRHEFSFFTYMHGSVNYEPEKKPPKRVRELLLRIESNVGIYWSDTNQKAKIYS</sequence>